<reference evidence="1" key="2">
    <citation type="submission" date="2023-05" db="EMBL/GenBank/DDBJ databases">
        <authorList>
            <consortium name="Lawrence Berkeley National Laboratory"/>
            <person name="Steindorff A."/>
            <person name="Hensen N."/>
            <person name="Bonometti L."/>
            <person name="Westerberg I."/>
            <person name="Brannstrom I.O."/>
            <person name="Guillou S."/>
            <person name="Cros-Aarteil S."/>
            <person name="Calhoun S."/>
            <person name="Haridas S."/>
            <person name="Kuo A."/>
            <person name="Mondo S."/>
            <person name="Pangilinan J."/>
            <person name="Riley R."/>
            <person name="Labutti K."/>
            <person name="Andreopoulos B."/>
            <person name="Lipzen A."/>
            <person name="Chen C."/>
            <person name="Yanf M."/>
            <person name="Daum C."/>
            <person name="Ng V."/>
            <person name="Clum A."/>
            <person name="Ohm R."/>
            <person name="Martin F."/>
            <person name="Silar P."/>
            <person name="Natvig D."/>
            <person name="Lalanne C."/>
            <person name="Gautier V."/>
            <person name="Ament-Velasquez S.L."/>
            <person name="Kruys A."/>
            <person name="Hutchinson M.I."/>
            <person name="Powell A.J."/>
            <person name="Barry K."/>
            <person name="Miller A.N."/>
            <person name="Grigoriev I.V."/>
            <person name="Debuchy R."/>
            <person name="Gladieux P."/>
            <person name="Thoren M.H."/>
            <person name="Johannesson H."/>
        </authorList>
    </citation>
    <scope>NUCLEOTIDE SEQUENCE</scope>
    <source>
        <strain evidence="1">PSN293</strain>
    </source>
</reference>
<dbReference type="EMBL" id="MU858139">
    <property type="protein sequence ID" value="KAK4211886.1"/>
    <property type="molecule type" value="Genomic_DNA"/>
</dbReference>
<dbReference type="InterPro" id="IPR012677">
    <property type="entry name" value="Nucleotide-bd_a/b_plait_sf"/>
</dbReference>
<dbReference type="GO" id="GO:0003676">
    <property type="term" value="F:nucleic acid binding"/>
    <property type="evidence" value="ECO:0007669"/>
    <property type="project" value="InterPro"/>
</dbReference>
<comment type="caution">
    <text evidence="1">The sequence shown here is derived from an EMBL/GenBank/DDBJ whole genome shotgun (WGS) entry which is preliminary data.</text>
</comment>
<gene>
    <name evidence="1" type="ORF">QBC37DRAFT_402091</name>
</gene>
<dbReference type="AlphaFoldDB" id="A0AAN6Y457"/>
<evidence type="ECO:0008006" key="3">
    <source>
        <dbReference type="Google" id="ProtNLM"/>
    </source>
</evidence>
<keyword evidence="2" id="KW-1185">Reference proteome</keyword>
<name>A0AAN6Y457_9PEZI</name>
<dbReference type="Gene3D" id="3.30.70.330">
    <property type="match status" value="1"/>
</dbReference>
<accession>A0AAN6Y457</accession>
<protein>
    <recommendedName>
        <fullName evidence="3">RRM domain-containing protein</fullName>
    </recommendedName>
</protein>
<organism evidence="1 2">
    <name type="scientific">Rhypophila decipiens</name>
    <dbReference type="NCBI Taxonomy" id="261697"/>
    <lineage>
        <taxon>Eukaryota</taxon>
        <taxon>Fungi</taxon>
        <taxon>Dikarya</taxon>
        <taxon>Ascomycota</taxon>
        <taxon>Pezizomycotina</taxon>
        <taxon>Sordariomycetes</taxon>
        <taxon>Sordariomycetidae</taxon>
        <taxon>Sordariales</taxon>
        <taxon>Naviculisporaceae</taxon>
        <taxon>Rhypophila</taxon>
    </lineage>
</organism>
<dbReference type="Proteomes" id="UP001301769">
    <property type="component" value="Unassembled WGS sequence"/>
</dbReference>
<evidence type="ECO:0000313" key="2">
    <source>
        <dbReference type="Proteomes" id="UP001301769"/>
    </source>
</evidence>
<sequence>MCLQEALATVERQFHELDESELTQASISNQRLNRDYFHRRLNCSLRLSNLPQDVTIKEITDSIRSCGRIYKLKINPTGLPLRQRATAKVVFFDNTGASALLEQTNLAGPDGPGGIWIRRRRVRVTHSRHRIPPHLDLPLDHTRALRFTGPVEVINCSVLTNHFISIFRTDEIEEVIDHTANPYVGDVEFRFASYKSQALPVLRAVVDEELLWDRTPHVVVDFAPDPCA</sequence>
<evidence type="ECO:0000313" key="1">
    <source>
        <dbReference type="EMBL" id="KAK4211886.1"/>
    </source>
</evidence>
<reference evidence="1" key="1">
    <citation type="journal article" date="2023" name="Mol. Phylogenet. Evol.">
        <title>Genome-scale phylogeny and comparative genomics of the fungal order Sordariales.</title>
        <authorList>
            <person name="Hensen N."/>
            <person name="Bonometti L."/>
            <person name="Westerberg I."/>
            <person name="Brannstrom I.O."/>
            <person name="Guillou S."/>
            <person name="Cros-Aarteil S."/>
            <person name="Calhoun S."/>
            <person name="Haridas S."/>
            <person name="Kuo A."/>
            <person name="Mondo S."/>
            <person name="Pangilinan J."/>
            <person name="Riley R."/>
            <person name="LaButti K."/>
            <person name="Andreopoulos B."/>
            <person name="Lipzen A."/>
            <person name="Chen C."/>
            <person name="Yan M."/>
            <person name="Daum C."/>
            <person name="Ng V."/>
            <person name="Clum A."/>
            <person name="Steindorff A."/>
            <person name="Ohm R.A."/>
            <person name="Martin F."/>
            <person name="Silar P."/>
            <person name="Natvig D.O."/>
            <person name="Lalanne C."/>
            <person name="Gautier V."/>
            <person name="Ament-Velasquez S.L."/>
            <person name="Kruys A."/>
            <person name="Hutchinson M.I."/>
            <person name="Powell A.J."/>
            <person name="Barry K."/>
            <person name="Miller A.N."/>
            <person name="Grigoriev I.V."/>
            <person name="Debuchy R."/>
            <person name="Gladieux P."/>
            <person name="Hiltunen Thoren M."/>
            <person name="Johannesson H."/>
        </authorList>
    </citation>
    <scope>NUCLEOTIDE SEQUENCE</scope>
    <source>
        <strain evidence="1">PSN293</strain>
    </source>
</reference>
<dbReference type="InterPro" id="IPR035979">
    <property type="entry name" value="RBD_domain_sf"/>
</dbReference>
<dbReference type="SUPFAM" id="SSF54928">
    <property type="entry name" value="RNA-binding domain, RBD"/>
    <property type="match status" value="1"/>
</dbReference>
<proteinExistence type="predicted"/>